<dbReference type="Pfam" id="PF04947">
    <property type="entry name" value="Pox_VLTF3"/>
    <property type="match status" value="1"/>
</dbReference>
<name>A0A3G4ZRC2_9VIRU</name>
<evidence type="ECO:0000256" key="1">
    <source>
        <dbReference type="ARBA" id="ARBA00023163"/>
    </source>
</evidence>
<protein>
    <recommendedName>
        <fullName evidence="3">Late transcription factor VLTF3-like protein</fullName>
    </recommendedName>
</protein>
<accession>A0A3G4ZRC2</accession>
<dbReference type="InterPro" id="IPR007031">
    <property type="entry name" value="Poxvirus_VLTF3"/>
</dbReference>
<dbReference type="GO" id="GO:0046782">
    <property type="term" value="P:regulation of viral transcription"/>
    <property type="evidence" value="ECO:0007669"/>
    <property type="project" value="InterPro"/>
</dbReference>
<sequence>MSVEYKYKPEKHKFLTNTKTIDEVHNEHVNNFRQDHDLLPKKKKSLKDLEKELRKQNTCNASNNMNTENLKKRISLRNSIQKLKKEIDDIENFDKEMNYYGKTYDVVYDYYDLTNGMLYNNKFNNQSNNKSDTQNNFELDKYQEEPDEKNFQETARISISKELLEITNGNKKRKLKRTVRKRTKNEEIITDKTVMSYFLNPNDLKAEEDEKKNRASLQNEYLLMIDKEYACTKSKINPIRKCKKCNVDMIVVHNEAIMTCPNPKCGEFEYIVIESELPSHNETFNEKPKYPYKRVGHCIEKLNQFLCKGTANIPQEVFNVLEEEIKKHSFNKNTITINFLEKMLKKHKLSDYYENIMYIYSRITGTPPQTITRDEYELILGMFIEASDIYEKKYKPKDRHNFLKYTFVLHKIFLILKKPHHAKHFKLLKSPTKLKQQERIWKLICMDKDWDYYAD</sequence>
<keyword evidence="1" id="KW-0804">Transcription</keyword>
<organism evidence="2">
    <name type="scientific">Dasosvirus sp</name>
    <dbReference type="NCBI Taxonomy" id="2487764"/>
    <lineage>
        <taxon>Viruses</taxon>
        <taxon>Varidnaviria</taxon>
        <taxon>Bamfordvirae</taxon>
        <taxon>Nucleocytoviricota</taxon>
        <taxon>Megaviricetes</taxon>
        <taxon>Imitervirales</taxon>
        <taxon>Mimiviridae</taxon>
        <taxon>Klosneuvirinae</taxon>
    </lineage>
</organism>
<evidence type="ECO:0008006" key="3">
    <source>
        <dbReference type="Google" id="ProtNLM"/>
    </source>
</evidence>
<dbReference type="EMBL" id="MK072043">
    <property type="protein sequence ID" value="AYV77437.1"/>
    <property type="molecule type" value="Genomic_DNA"/>
</dbReference>
<gene>
    <name evidence="2" type="ORF">Dasosvirus2_33</name>
</gene>
<evidence type="ECO:0000313" key="2">
    <source>
        <dbReference type="EMBL" id="AYV77437.1"/>
    </source>
</evidence>
<reference evidence="2" key="1">
    <citation type="submission" date="2018-10" db="EMBL/GenBank/DDBJ databases">
        <title>Hidden diversity of soil giant viruses.</title>
        <authorList>
            <person name="Schulz F."/>
            <person name="Alteio L."/>
            <person name="Goudeau D."/>
            <person name="Ryan E.M."/>
            <person name="Malmstrom R.R."/>
            <person name="Blanchard J."/>
            <person name="Woyke T."/>
        </authorList>
    </citation>
    <scope>NUCLEOTIDE SEQUENCE</scope>
    <source>
        <strain evidence="2">DSV1</strain>
    </source>
</reference>
<proteinExistence type="predicted"/>